<sequence length="300" mass="34140">RFFILIVIYFEISTQCLLHPGSCDFTIWALLSMLDGLQNFGSIEVVQNEKSNIGWINNLRSGASLDKNERIIRITSLSVQINHQVRNHASHHIVDMLGHLAQRFSSHFMPKSVRGGNGVIKPEQPPNLSIFWSILRSHKIIFPYFSINSSTPEQMLISVEKPEIISEIAAETLETSPLPMLLNLFIHNCQLLTKSFEQLLWFLAQRLPGNFCEKATEETKKWIGQELNALTIIILEKSANEALRDGRALIAQLLSVFPEEKSSIMATLNSCILKSGDQLREQLSILQNRMREIKHSKDHD</sequence>
<evidence type="ECO:0000313" key="2">
    <source>
        <dbReference type="EMBL" id="KAF7635274.1"/>
    </source>
</evidence>
<feature type="chain" id="PRO_5035827736" evidence="1">
    <location>
        <begin position="19"/>
        <end position="300"/>
    </location>
</feature>
<comment type="caution">
    <text evidence="2">The sequence shown here is derived from an EMBL/GenBank/DDBJ whole genome shotgun (WGS) entry which is preliminary data.</text>
</comment>
<name>A0A8S9ZPA5_9BILA</name>
<feature type="signal peptide" evidence="1">
    <location>
        <begin position="1"/>
        <end position="18"/>
    </location>
</feature>
<dbReference type="EMBL" id="JABEBT010000045">
    <property type="protein sequence ID" value="KAF7635274.1"/>
    <property type="molecule type" value="Genomic_DNA"/>
</dbReference>
<dbReference type="Proteomes" id="UP000605970">
    <property type="component" value="Unassembled WGS sequence"/>
</dbReference>
<keyword evidence="3" id="KW-1185">Reference proteome</keyword>
<keyword evidence="1" id="KW-0732">Signal</keyword>
<protein>
    <submittedName>
        <fullName evidence="2">Uncharacterized protein</fullName>
    </submittedName>
</protein>
<evidence type="ECO:0000313" key="3">
    <source>
        <dbReference type="Proteomes" id="UP000605970"/>
    </source>
</evidence>
<proteinExistence type="predicted"/>
<dbReference type="AlphaFoldDB" id="A0A8S9ZPA5"/>
<organism evidence="2 3">
    <name type="scientific">Meloidogyne graminicola</name>
    <dbReference type="NCBI Taxonomy" id="189291"/>
    <lineage>
        <taxon>Eukaryota</taxon>
        <taxon>Metazoa</taxon>
        <taxon>Ecdysozoa</taxon>
        <taxon>Nematoda</taxon>
        <taxon>Chromadorea</taxon>
        <taxon>Rhabditida</taxon>
        <taxon>Tylenchina</taxon>
        <taxon>Tylenchomorpha</taxon>
        <taxon>Tylenchoidea</taxon>
        <taxon>Meloidogynidae</taxon>
        <taxon>Meloidogyninae</taxon>
        <taxon>Meloidogyne</taxon>
    </lineage>
</organism>
<gene>
    <name evidence="2" type="ORF">Mgra_00005390</name>
</gene>
<accession>A0A8S9ZPA5</accession>
<feature type="non-terminal residue" evidence="2">
    <location>
        <position position="300"/>
    </location>
</feature>
<evidence type="ECO:0000256" key="1">
    <source>
        <dbReference type="SAM" id="SignalP"/>
    </source>
</evidence>
<dbReference type="OrthoDB" id="423283at2759"/>
<reference evidence="2" key="1">
    <citation type="journal article" date="2020" name="Ecol. Evol.">
        <title>Genome structure and content of the rice root-knot nematode (Meloidogyne graminicola).</title>
        <authorList>
            <person name="Phan N.T."/>
            <person name="Danchin E.G.J."/>
            <person name="Klopp C."/>
            <person name="Perfus-Barbeoch L."/>
            <person name="Kozlowski D.K."/>
            <person name="Koutsovoulos G.D."/>
            <person name="Lopez-Roques C."/>
            <person name="Bouchez O."/>
            <person name="Zahm M."/>
            <person name="Besnard G."/>
            <person name="Bellafiore S."/>
        </authorList>
    </citation>
    <scope>NUCLEOTIDE SEQUENCE</scope>
    <source>
        <strain evidence="2">VN-18</strain>
    </source>
</reference>